<evidence type="ECO:0000259" key="4">
    <source>
        <dbReference type="Pfam" id="PF00251"/>
    </source>
</evidence>
<name>A0ABP9S4R7_9ACTN</name>
<dbReference type="EMBL" id="BAABJQ010000014">
    <property type="protein sequence ID" value="GAA5190822.1"/>
    <property type="molecule type" value="Genomic_DNA"/>
</dbReference>
<gene>
    <name evidence="5" type="ORF">GCM10023322_46850</name>
</gene>
<dbReference type="Pfam" id="PF00251">
    <property type="entry name" value="Glyco_hydro_32N"/>
    <property type="match status" value="1"/>
</dbReference>
<dbReference type="SUPFAM" id="SSF75005">
    <property type="entry name" value="Arabinanase/levansucrase/invertase"/>
    <property type="match status" value="1"/>
</dbReference>
<accession>A0ABP9S4R7</accession>
<evidence type="ECO:0000256" key="3">
    <source>
        <dbReference type="ARBA" id="ARBA00023295"/>
    </source>
</evidence>
<evidence type="ECO:0000313" key="5">
    <source>
        <dbReference type="EMBL" id="GAA5190822.1"/>
    </source>
</evidence>
<dbReference type="RefSeq" id="WP_345632854.1">
    <property type="nucleotide sequence ID" value="NZ_BAABJQ010000014.1"/>
</dbReference>
<keyword evidence="2" id="KW-0378">Hydrolase</keyword>
<feature type="domain" description="Glycosyl hydrolase family 32 N-terminal" evidence="4">
    <location>
        <begin position="109"/>
        <end position="278"/>
    </location>
</feature>
<dbReference type="Proteomes" id="UP001501570">
    <property type="component" value="Unassembled WGS sequence"/>
</dbReference>
<sequence>MPARFAEYPASRVATPSRDDRLLIEPSFVEGRFDSHAVDCPFVFSQDGRQGMTYVGWDALGYQTALTWNDGEGNWSPGEVVFPRDPNSELRRYNSALTSIARDNDLWSPGELRRFDGWYYGTFHAYPNAGYEAGAGSIGFVRSRDLRHWEQTGDLLRPEGGAVWERGGLYKSWLLEHDGLFYTFYNAKNRDQWPWTEQTGLAVSSDLTNWRRHADNPVLAAGGPGDFDERFASDPCVLRDGEFWVMFYFGLAADGHAREGYATSRDLVHWEKSGEILLDVGPAGSIDSLHTHKPAVISWGGRLEHYYCAVARQEPMEVSGYSLTEMRGITRAVGARPAPVQA</sequence>
<evidence type="ECO:0000256" key="1">
    <source>
        <dbReference type="ARBA" id="ARBA00009902"/>
    </source>
</evidence>
<dbReference type="InterPro" id="IPR023296">
    <property type="entry name" value="Glyco_hydro_beta-prop_sf"/>
</dbReference>
<comment type="similarity">
    <text evidence="1">Belongs to the glycosyl hydrolase 32 family.</text>
</comment>
<dbReference type="Gene3D" id="2.115.10.20">
    <property type="entry name" value="Glycosyl hydrolase domain, family 43"/>
    <property type="match status" value="2"/>
</dbReference>
<reference evidence="6" key="1">
    <citation type="journal article" date="2019" name="Int. J. Syst. Evol. Microbiol.">
        <title>The Global Catalogue of Microorganisms (GCM) 10K type strain sequencing project: providing services to taxonomists for standard genome sequencing and annotation.</title>
        <authorList>
            <consortium name="The Broad Institute Genomics Platform"/>
            <consortium name="The Broad Institute Genome Sequencing Center for Infectious Disease"/>
            <person name="Wu L."/>
            <person name="Ma J."/>
        </authorList>
    </citation>
    <scope>NUCLEOTIDE SEQUENCE [LARGE SCALE GENOMIC DNA]</scope>
    <source>
        <strain evidence="6">JCM 18304</strain>
    </source>
</reference>
<dbReference type="PANTHER" id="PTHR35279:SF1">
    <property type="entry name" value="ARABINANASE_LEVANSUCRASE_INVERTASE"/>
    <property type="match status" value="1"/>
</dbReference>
<keyword evidence="6" id="KW-1185">Reference proteome</keyword>
<organism evidence="5 6">
    <name type="scientific">Rugosimonospora acidiphila</name>
    <dbReference type="NCBI Taxonomy" id="556531"/>
    <lineage>
        <taxon>Bacteria</taxon>
        <taxon>Bacillati</taxon>
        <taxon>Actinomycetota</taxon>
        <taxon>Actinomycetes</taxon>
        <taxon>Micromonosporales</taxon>
        <taxon>Micromonosporaceae</taxon>
        <taxon>Rugosimonospora</taxon>
    </lineage>
</organism>
<evidence type="ECO:0000313" key="6">
    <source>
        <dbReference type="Proteomes" id="UP001501570"/>
    </source>
</evidence>
<comment type="caution">
    <text evidence="5">The sequence shown here is derived from an EMBL/GenBank/DDBJ whole genome shotgun (WGS) entry which is preliminary data.</text>
</comment>
<dbReference type="PANTHER" id="PTHR35279">
    <property type="match status" value="1"/>
</dbReference>
<dbReference type="InterPro" id="IPR013148">
    <property type="entry name" value="Glyco_hydro_32_N"/>
</dbReference>
<evidence type="ECO:0000256" key="2">
    <source>
        <dbReference type="ARBA" id="ARBA00022801"/>
    </source>
</evidence>
<proteinExistence type="inferred from homology"/>
<keyword evidence="3" id="KW-0326">Glycosidase</keyword>
<protein>
    <recommendedName>
        <fullName evidence="4">Glycosyl hydrolase family 32 N-terminal domain-containing protein</fullName>
    </recommendedName>
</protein>